<evidence type="ECO:0000256" key="9">
    <source>
        <dbReference type="SAM" id="MobiDB-lite"/>
    </source>
</evidence>
<dbReference type="GO" id="GO:0005634">
    <property type="term" value="C:nucleus"/>
    <property type="evidence" value="ECO:0007669"/>
    <property type="project" value="UniProtKB-SubCell"/>
</dbReference>
<feature type="region of interest" description="Disordered" evidence="9">
    <location>
        <begin position="359"/>
        <end position="404"/>
    </location>
</feature>
<comment type="subcellular location">
    <subcellularLocation>
        <location evidence="1">Nucleus</location>
    </subcellularLocation>
</comment>
<keyword evidence="3 8" id="KW-0863">Zinc-finger</keyword>
<dbReference type="SUPFAM" id="SSF57667">
    <property type="entry name" value="beta-beta-alpha zinc fingers"/>
    <property type="match status" value="1"/>
</dbReference>
<evidence type="ECO:0000256" key="8">
    <source>
        <dbReference type="PROSITE-ProRule" id="PRU00027"/>
    </source>
</evidence>
<feature type="domain" description="BED-type" evidence="10">
    <location>
        <begin position="402"/>
        <end position="462"/>
    </location>
</feature>
<dbReference type="Proteomes" id="UP001372338">
    <property type="component" value="Unassembled WGS sequence"/>
</dbReference>
<organism evidence="11 12">
    <name type="scientific">Crotalaria pallida</name>
    <name type="common">Smooth rattlebox</name>
    <name type="synonym">Crotalaria striata</name>
    <dbReference type="NCBI Taxonomy" id="3830"/>
    <lineage>
        <taxon>Eukaryota</taxon>
        <taxon>Viridiplantae</taxon>
        <taxon>Streptophyta</taxon>
        <taxon>Embryophyta</taxon>
        <taxon>Tracheophyta</taxon>
        <taxon>Spermatophyta</taxon>
        <taxon>Magnoliopsida</taxon>
        <taxon>eudicotyledons</taxon>
        <taxon>Gunneridae</taxon>
        <taxon>Pentapetalae</taxon>
        <taxon>rosids</taxon>
        <taxon>fabids</taxon>
        <taxon>Fabales</taxon>
        <taxon>Fabaceae</taxon>
        <taxon>Papilionoideae</taxon>
        <taxon>50 kb inversion clade</taxon>
        <taxon>genistoids sensu lato</taxon>
        <taxon>core genistoids</taxon>
        <taxon>Crotalarieae</taxon>
        <taxon>Crotalaria</taxon>
    </lineage>
</organism>
<feature type="region of interest" description="Disordered" evidence="9">
    <location>
        <begin position="1"/>
        <end position="22"/>
    </location>
</feature>
<evidence type="ECO:0000256" key="3">
    <source>
        <dbReference type="ARBA" id="ARBA00022771"/>
    </source>
</evidence>
<evidence type="ECO:0000313" key="11">
    <source>
        <dbReference type="EMBL" id="KAK7251280.1"/>
    </source>
</evidence>
<reference evidence="11 12" key="1">
    <citation type="submission" date="2024-01" db="EMBL/GenBank/DDBJ databases">
        <title>The genomes of 5 underutilized Papilionoideae crops provide insights into root nodulation and disease resistanc.</title>
        <authorList>
            <person name="Yuan L."/>
        </authorList>
    </citation>
    <scope>NUCLEOTIDE SEQUENCE [LARGE SCALE GENOMIC DNA]</scope>
    <source>
        <strain evidence="11">ZHUSHIDOU_FW_LH</strain>
        <tissue evidence="11">Leaf</tissue>
    </source>
</reference>
<dbReference type="GO" id="GO:0003677">
    <property type="term" value="F:DNA binding"/>
    <property type="evidence" value="ECO:0007669"/>
    <property type="project" value="InterPro"/>
</dbReference>
<keyword evidence="6" id="KW-0804">Transcription</keyword>
<evidence type="ECO:0000256" key="7">
    <source>
        <dbReference type="ARBA" id="ARBA00023242"/>
    </source>
</evidence>
<keyword evidence="4" id="KW-0862">Zinc</keyword>
<evidence type="ECO:0000259" key="10">
    <source>
        <dbReference type="PROSITE" id="PS50808"/>
    </source>
</evidence>
<feature type="compositionally biased region" description="Polar residues" evidence="9">
    <location>
        <begin position="94"/>
        <end position="127"/>
    </location>
</feature>
<evidence type="ECO:0000256" key="6">
    <source>
        <dbReference type="ARBA" id="ARBA00023163"/>
    </source>
</evidence>
<evidence type="ECO:0000256" key="1">
    <source>
        <dbReference type="ARBA" id="ARBA00004123"/>
    </source>
</evidence>
<name>A0AAN9E942_CROPI</name>
<gene>
    <name evidence="11" type="ORF">RIF29_34335</name>
</gene>
<comment type="caution">
    <text evidence="11">The sequence shown here is derived from an EMBL/GenBank/DDBJ whole genome shotgun (WGS) entry which is preliminary data.</text>
</comment>
<keyword evidence="7" id="KW-0539">Nucleus</keyword>
<dbReference type="InterPro" id="IPR036236">
    <property type="entry name" value="Znf_C2H2_sf"/>
</dbReference>
<keyword evidence="12" id="KW-1185">Reference proteome</keyword>
<proteinExistence type="predicted"/>
<dbReference type="GO" id="GO:0008270">
    <property type="term" value="F:zinc ion binding"/>
    <property type="evidence" value="ECO:0007669"/>
    <property type="project" value="UniProtKB-KW"/>
</dbReference>
<feature type="region of interest" description="Disordered" evidence="9">
    <location>
        <begin position="34"/>
        <end position="127"/>
    </location>
</feature>
<evidence type="ECO:0000256" key="5">
    <source>
        <dbReference type="ARBA" id="ARBA00023015"/>
    </source>
</evidence>
<protein>
    <recommendedName>
        <fullName evidence="10">BED-type domain-containing protein</fullName>
    </recommendedName>
</protein>
<dbReference type="InterPro" id="IPR052035">
    <property type="entry name" value="ZnF_BED_domain_contain"/>
</dbReference>
<evidence type="ECO:0000256" key="2">
    <source>
        <dbReference type="ARBA" id="ARBA00022723"/>
    </source>
</evidence>
<keyword evidence="5" id="KW-0805">Transcription regulation</keyword>
<dbReference type="PANTHER" id="PTHR46481">
    <property type="entry name" value="ZINC FINGER BED DOMAIN-CONTAINING PROTEIN 4"/>
    <property type="match status" value="1"/>
</dbReference>
<evidence type="ECO:0000313" key="12">
    <source>
        <dbReference type="Proteomes" id="UP001372338"/>
    </source>
</evidence>
<dbReference type="PANTHER" id="PTHR46481:SF10">
    <property type="entry name" value="ZINC FINGER BED DOMAIN-CONTAINING PROTEIN 39"/>
    <property type="match status" value="1"/>
</dbReference>
<dbReference type="InterPro" id="IPR003656">
    <property type="entry name" value="Znf_BED"/>
</dbReference>
<dbReference type="PROSITE" id="PS50808">
    <property type="entry name" value="ZF_BED"/>
    <property type="match status" value="1"/>
</dbReference>
<dbReference type="GO" id="GO:0009791">
    <property type="term" value="P:post-embryonic development"/>
    <property type="evidence" value="ECO:0007669"/>
    <property type="project" value="UniProtKB-ARBA"/>
</dbReference>
<sequence>MTANIVEEKAVATPGRKEDSVSVDALEKYEAIPDSNVENFESQPNFDLSNPKRQPNEEGLDFDALINGDELGTLPDHESGNFEKPLNNHPENSEPLTNNHASNAEASKNSQPFNSDVLTTDESTNSEAPFDYEDFEALPINEADSFEIPISNEDMMPETQPIGDVLVYVIQRSNDVVVAETLPNHEVVVSEIQQSSEMVMSEIQQSNEVVMPETQPNDEANILETQTFGFDDMVMLKAISENELDNPSTGANNQLSHSEIFADNELVDFDMILEDQQPKPESLPYSKAAPNSEPLIDDHMTGIKPIPQNNLNHLEAFSNDHLANSEGLSQEELSNSQTLTPHYDAQENNEAMHNNKLVSSQEDTKLPVSDAPSKDEITNAETPLTLSDEDYAPETQPSKRRKNRSEVWEHFTMVAVNPGCRRARCNQCSQSFSYSTGSKVVGTSHLKRHIAKGSCSTVARNREPNQSNPDAPNSRRRILNVVMEPFPDSDSTLFHAVAACMGNDWSMLKGGVFSFTYNQLVNGAAFEKLRPLLFVKNTDIVNGQLLLCKCIARTFSSIAKDLLGLAEELIRKIRDNVKYVKTSARNEEKFMNLKQLLQTKVYEL</sequence>
<dbReference type="EMBL" id="JAYWIO010000007">
    <property type="protein sequence ID" value="KAK7251280.1"/>
    <property type="molecule type" value="Genomic_DNA"/>
</dbReference>
<dbReference type="SMART" id="SM00614">
    <property type="entry name" value="ZnF_BED"/>
    <property type="match status" value="1"/>
</dbReference>
<evidence type="ECO:0000256" key="4">
    <source>
        <dbReference type="ARBA" id="ARBA00022833"/>
    </source>
</evidence>
<feature type="compositionally biased region" description="Polar residues" evidence="9">
    <location>
        <begin position="36"/>
        <end position="53"/>
    </location>
</feature>
<dbReference type="AlphaFoldDB" id="A0AAN9E942"/>
<keyword evidence="2" id="KW-0479">Metal-binding</keyword>
<accession>A0AAN9E942</accession>